<keyword evidence="1" id="KW-0812">Transmembrane</keyword>
<evidence type="ECO:0000256" key="1">
    <source>
        <dbReference type="SAM" id="Phobius"/>
    </source>
</evidence>
<comment type="caution">
    <text evidence="2">The sequence shown here is derived from an EMBL/GenBank/DDBJ whole genome shotgun (WGS) entry which is preliminary data.</text>
</comment>
<evidence type="ECO:0000313" key="3">
    <source>
        <dbReference type="Proteomes" id="UP000052258"/>
    </source>
</evidence>
<keyword evidence="1" id="KW-0472">Membrane</keyword>
<dbReference type="PATRIC" id="fig|1430899.3.peg.585"/>
<dbReference type="EMBL" id="AZHO01000007">
    <property type="protein sequence ID" value="KMT60439.1"/>
    <property type="molecule type" value="Genomic_DNA"/>
</dbReference>
<keyword evidence="3" id="KW-1185">Reference proteome</keyword>
<feature type="transmembrane region" description="Helical" evidence="1">
    <location>
        <begin position="20"/>
        <end position="45"/>
    </location>
</feature>
<gene>
    <name evidence="2" type="ORF">X560_0567</name>
</gene>
<dbReference type="Proteomes" id="UP000052258">
    <property type="component" value="Unassembled WGS sequence"/>
</dbReference>
<dbReference type="AlphaFoldDB" id="A0A0J8GHG4"/>
<evidence type="ECO:0000313" key="2">
    <source>
        <dbReference type="EMBL" id="KMT60439.1"/>
    </source>
</evidence>
<accession>A0A0J8GHG4</accession>
<name>A0A0J8GHG4_9LIST</name>
<protein>
    <submittedName>
        <fullName evidence="2">Uncharacterized protein</fullName>
    </submittedName>
</protein>
<reference evidence="2 3" key="1">
    <citation type="journal article" date="2015" name="Genome Biol. Evol.">
        <title>Comparative Genomics of Listeria Sensu Lato: Genus-Wide Differences in Evolutionary Dynamics and the Progressive Gain of Complex, Potentially Pathogenicity-Related Traits through Lateral Gene Transfer.</title>
        <authorList>
            <person name="Chiara M."/>
            <person name="Caruso M."/>
            <person name="D'Erchia A.M."/>
            <person name="Manzari C."/>
            <person name="Fraccalvieri R."/>
            <person name="Goffredo E."/>
            <person name="Latorre L."/>
            <person name="Miccolupo A."/>
            <person name="Padalino I."/>
            <person name="Santagada G."/>
            <person name="Chiocco D."/>
            <person name="Pesole G."/>
            <person name="Horner D.S."/>
            <person name="Parisi A."/>
        </authorList>
    </citation>
    <scope>NUCLEOTIDE SEQUENCE [LARGE SCALE GENOMIC DNA]</scope>
    <source>
        <strain evidence="2 3">1991</strain>
    </source>
</reference>
<keyword evidence="1" id="KW-1133">Transmembrane helix</keyword>
<organism evidence="2 3">
    <name type="scientific">Listeria fleischmannii 1991</name>
    <dbReference type="NCBI Taxonomy" id="1430899"/>
    <lineage>
        <taxon>Bacteria</taxon>
        <taxon>Bacillati</taxon>
        <taxon>Bacillota</taxon>
        <taxon>Bacilli</taxon>
        <taxon>Bacillales</taxon>
        <taxon>Listeriaceae</taxon>
        <taxon>Listeria</taxon>
    </lineage>
</organism>
<sequence>MTIFSRKITIYAQKNKGKRFLFLFMIKNRVSGEFFTIESLIVILFT</sequence>
<proteinExistence type="predicted"/>